<evidence type="ECO:0000313" key="1">
    <source>
        <dbReference type="EMBL" id="PWF99276.1"/>
    </source>
</evidence>
<name>A0A2V1MVY9_9LACO</name>
<organism evidence="1 2">
    <name type="scientific">Levilactobacillus bambusae</name>
    <dbReference type="NCBI Taxonomy" id="2024736"/>
    <lineage>
        <taxon>Bacteria</taxon>
        <taxon>Bacillati</taxon>
        <taxon>Bacillota</taxon>
        <taxon>Bacilli</taxon>
        <taxon>Lactobacillales</taxon>
        <taxon>Lactobacillaceae</taxon>
        <taxon>Levilactobacillus</taxon>
    </lineage>
</organism>
<proteinExistence type="predicted"/>
<comment type="caution">
    <text evidence="1">The sequence shown here is derived from an EMBL/GenBank/DDBJ whole genome shotgun (WGS) entry which is preliminary data.</text>
</comment>
<accession>A0A2V1MVY9</accession>
<dbReference type="Proteomes" id="UP000245080">
    <property type="component" value="Unassembled WGS sequence"/>
</dbReference>
<sequence length="83" mass="8907">MSMRMTIENVRKSLATLGSARVNYNTTIEGAYSICFVGPQHGSIVLGDDAGLPVSFDTLGDAERVLLSLGVVSFNVWHYQAAS</sequence>
<protein>
    <submittedName>
        <fullName evidence="1">Uncharacterized protein</fullName>
    </submittedName>
</protein>
<reference evidence="1 2" key="1">
    <citation type="journal article" date="2018" name="Int. J. Syst. Evol. Microbiol.">
        <title>Lactobacillus bambusae sp. nov., isolated from a traditional fermented Ma-bamboo shoots of Taiwan.</title>
        <authorList>
            <person name="Wang L.-T."/>
        </authorList>
    </citation>
    <scope>NUCLEOTIDE SEQUENCE [LARGE SCALE GENOMIC DNA]</scope>
    <source>
        <strain evidence="1 2">BS-W1</strain>
    </source>
</reference>
<keyword evidence="2" id="KW-1185">Reference proteome</keyword>
<dbReference type="RefSeq" id="WP_109251157.1">
    <property type="nucleotide sequence ID" value="NZ_QCXQ01000018.1"/>
</dbReference>
<evidence type="ECO:0000313" key="2">
    <source>
        <dbReference type="Proteomes" id="UP000245080"/>
    </source>
</evidence>
<dbReference type="EMBL" id="QCXQ01000018">
    <property type="protein sequence ID" value="PWF99276.1"/>
    <property type="molecule type" value="Genomic_DNA"/>
</dbReference>
<gene>
    <name evidence="1" type="ORF">DCM90_09670</name>
</gene>
<dbReference type="AlphaFoldDB" id="A0A2V1MVY9"/>